<evidence type="ECO:0000256" key="2">
    <source>
        <dbReference type="ARBA" id="ARBA00022475"/>
    </source>
</evidence>
<keyword evidence="2" id="KW-1003">Cell membrane</keyword>
<feature type="transmembrane region" description="Helical" evidence="7">
    <location>
        <begin position="107"/>
        <end position="126"/>
    </location>
</feature>
<dbReference type="STRING" id="583356.Igag_1263"/>
<comment type="subcellular location">
    <subcellularLocation>
        <location evidence="1">Cell membrane</location>
        <topology evidence="1">Multi-pass membrane protein</topology>
    </subcellularLocation>
</comment>
<sequence length="469" mass="54342">MINRRAEMMNENPITTLDIIDKKRAKYLIILSALIIISALNIGWNYYDLMWWISWYKIVESNGISSIFSIYRLCQLPTCKAPYLPLAILIFLPSYAITTLLPVPFRFIVLKIILVLIPALIIYNILKKNRGSIVALLWLLSLPFIQILFVLQFDVIISLLVLLATYFFSNQKYHLSAITLALSSLIKHVTVILLPIYLITLLIDKKYRTVLKYFLVYMFVVLIIVLPFFINDPISMIEDVILFHGARAPQDLSIWAILTVVLETNIVKSLGYIDNIWLIPFTIGYILLIIYYTQIHRYRDSNKDYRHLYLCISLALLMFITFNKIGNLNYLVWIVPSALMALSGKNLISFYRLTAFIVLFGSIPYSLMLTFFPASIDAPTLLAEDLSYWNARALLAQSLNYYIFYVSVMVDILSIYLSNILTPLEFVDHFYSAALSIYKYKELIMIIIIINTQIMLTLLIIQLLKYLKD</sequence>
<evidence type="ECO:0008006" key="10">
    <source>
        <dbReference type="Google" id="ProtNLM"/>
    </source>
</evidence>
<keyword evidence="3" id="KW-0808">Transferase</keyword>
<evidence type="ECO:0000256" key="7">
    <source>
        <dbReference type="SAM" id="Phobius"/>
    </source>
</evidence>
<dbReference type="GO" id="GO:0016758">
    <property type="term" value="F:hexosyltransferase activity"/>
    <property type="evidence" value="ECO:0007669"/>
    <property type="project" value="InterPro"/>
</dbReference>
<feature type="transmembrane region" description="Helical" evidence="7">
    <location>
        <begin position="355"/>
        <end position="376"/>
    </location>
</feature>
<keyword evidence="5 7" id="KW-1133">Transmembrane helix</keyword>
<evidence type="ECO:0000256" key="3">
    <source>
        <dbReference type="ARBA" id="ARBA00022679"/>
    </source>
</evidence>
<evidence type="ECO:0000256" key="5">
    <source>
        <dbReference type="ARBA" id="ARBA00022989"/>
    </source>
</evidence>
<proteinExistence type="predicted"/>
<feature type="transmembrane region" description="Helical" evidence="7">
    <location>
        <begin position="180"/>
        <end position="203"/>
    </location>
</feature>
<feature type="transmembrane region" description="Helical" evidence="7">
    <location>
        <begin position="53"/>
        <end position="71"/>
    </location>
</feature>
<gene>
    <name evidence="8" type="ordered locus">Igag_1263</name>
</gene>
<evidence type="ECO:0000313" key="8">
    <source>
        <dbReference type="EMBL" id="ADM28069.1"/>
    </source>
</evidence>
<feature type="transmembrane region" description="Helical" evidence="7">
    <location>
        <begin position="210"/>
        <end position="230"/>
    </location>
</feature>
<feature type="transmembrane region" description="Helical" evidence="7">
    <location>
        <begin position="276"/>
        <end position="293"/>
    </location>
</feature>
<dbReference type="InterPro" id="IPR018584">
    <property type="entry name" value="GT87"/>
</dbReference>
<feature type="transmembrane region" description="Helical" evidence="7">
    <location>
        <begin position="443"/>
        <end position="464"/>
    </location>
</feature>
<dbReference type="BioCyc" id="IAGG583356:GHAH-1245-MONOMER"/>
<evidence type="ECO:0000256" key="1">
    <source>
        <dbReference type="ARBA" id="ARBA00004651"/>
    </source>
</evidence>
<feature type="transmembrane region" description="Helical" evidence="7">
    <location>
        <begin position="27"/>
        <end position="47"/>
    </location>
</feature>
<reference evidence="8 9" key="1">
    <citation type="journal article" date="2010" name="Stand. Genomic Sci.">
        <title>Complete genome sequence of Ignisphaera aggregans type strain (AQ1.S1).</title>
        <authorList>
            <person name="Goker M."/>
            <person name="Held B."/>
            <person name="Lapidus A."/>
            <person name="Nolan M."/>
            <person name="Spring S."/>
            <person name="Yasawong M."/>
            <person name="Lucas S."/>
            <person name="Glavina Del Rio T."/>
            <person name="Tice H."/>
            <person name="Cheng J.F."/>
            <person name="Goodwin L."/>
            <person name="Tapia R."/>
            <person name="Pitluck S."/>
            <person name="Liolios K."/>
            <person name="Ivanova N."/>
            <person name="Mavromatis K."/>
            <person name="Mikhailova N."/>
            <person name="Pati A."/>
            <person name="Chen A."/>
            <person name="Palaniappan K."/>
            <person name="Brambilla E."/>
            <person name="Land M."/>
            <person name="Hauser L."/>
            <person name="Chang Y.J."/>
            <person name="Jeffries C.D."/>
            <person name="Brettin T."/>
            <person name="Detter J.C."/>
            <person name="Han C."/>
            <person name="Rohde M."/>
            <person name="Sikorski J."/>
            <person name="Woyke T."/>
            <person name="Bristow J."/>
            <person name="Eisen J.A."/>
            <person name="Markowitz V."/>
            <person name="Hugenholtz P."/>
            <person name="Kyrpides N.C."/>
            <person name="Klenk H.P."/>
        </authorList>
    </citation>
    <scope>NUCLEOTIDE SEQUENCE [LARGE SCALE GENOMIC DNA]</scope>
    <source>
        <strain evidence="9">DSM 17230 / JCM 13409 / AQ1.S1</strain>
    </source>
</reference>
<dbReference type="AlphaFoldDB" id="E0SPL3"/>
<keyword evidence="4 7" id="KW-0812">Transmembrane</keyword>
<evidence type="ECO:0000313" key="9">
    <source>
        <dbReference type="Proteomes" id="UP000001304"/>
    </source>
</evidence>
<name>E0SPL3_IGNAA</name>
<dbReference type="HOGENOM" id="CLU_619145_0_0_2"/>
<dbReference type="KEGG" id="iag:Igag_1263"/>
<dbReference type="Pfam" id="PF09594">
    <property type="entry name" value="GT87"/>
    <property type="match status" value="1"/>
</dbReference>
<evidence type="ECO:0000256" key="6">
    <source>
        <dbReference type="ARBA" id="ARBA00023136"/>
    </source>
</evidence>
<dbReference type="Proteomes" id="UP000001304">
    <property type="component" value="Chromosome"/>
</dbReference>
<protein>
    <recommendedName>
        <fullName evidence="10">DUF2029 domain-containing protein</fullName>
    </recommendedName>
</protein>
<accession>E0SPL3</accession>
<keyword evidence="9" id="KW-1185">Reference proteome</keyword>
<keyword evidence="6 7" id="KW-0472">Membrane</keyword>
<feature type="transmembrane region" description="Helical" evidence="7">
    <location>
        <begin position="83"/>
        <end position="101"/>
    </location>
</feature>
<evidence type="ECO:0000256" key="4">
    <source>
        <dbReference type="ARBA" id="ARBA00022692"/>
    </source>
</evidence>
<organism evidence="8 9">
    <name type="scientific">Ignisphaera aggregans (strain DSM 17230 / JCM 13409 / AQ1.S1)</name>
    <dbReference type="NCBI Taxonomy" id="583356"/>
    <lineage>
        <taxon>Archaea</taxon>
        <taxon>Thermoproteota</taxon>
        <taxon>Thermoprotei</taxon>
        <taxon>Desulfurococcales</taxon>
        <taxon>Desulfurococcaceae</taxon>
        <taxon>Ignisphaera</taxon>
    </lineage>
</organism>
<feature type="transmembrane region" description="Helical" evidence="7">
    <location>
        <begin position="138"/>
        <end position="168"/>
    </location>
</feature>
<dbReference type="EMBL" id="CP002098">
    <property type="protein sequence ID" value="ADM28069.1"/>
    <property type="molecule type" value="Genomic_DNA"/>
</dbReference>
<feature type="transmembrane region" description="Helical" evidence="7">
    <location>
        <begin position="402"/>
        <end position="422"/>
    </location>
</feature>
<dbReference type="GO" id="GO:0005886">
    <property type="term" value="C:plasma membrane"/>
    <property type="evidence" value="ECO:0007669"/>
    <property type="project" value="UniProtKB-SubCell"/>
</dbReference>